<comment type="caution">
    <text evidence="2">The sequence shown here is derived from an EMBL/GenBank/DDBJ whole genome shotgun (WGS) entry which is preliminary data.</text>
</comment>
<proteinExistence type="predicted"/>
<evidence type="ECO:0000313" key="2">
    <source>
        <dbReference type="EMBL" id="REG91961.1"/>
    </source>
</evidence>
<dbReference type="AlphaFoldDB" id="A0A3E0E181"/>
<reference evidence="2 3" key="1">
    <citation type="submission" date="2018-08" db="EMBL/GenBank/DDBJ databases">
        <title>Genomic Encyclopedia of Archaeal and Bacterial Type Strains, Phase II (KMG-II): from individual species to whole genera.</title>
        <authorList>
            <person name="Goeker M."/>
        </authorList>
    </citation>
    <scope>NUCLEOTIDE SEQUENCE [LARGE SCALE GENOMIC DNA]</scope>
    <source>
        <strain evidence="2 3">DSM 15986</strain>
    </source>
</reference>
<feature type="domain" description="Choice-of-anchor I" evidence="1">
    <location>
        <begin position="47"/>
        <end position="508"/>
    </location>
</feature>
<gene>
    <name evidence="2" type="ORF">C8N25_10338</name>
</gene>
<keyword evidence="3" id="KW-1185">Reference proteome</keyword>
<dbReference type="Proteomes" id="UP000256405">
    <property type="component" value="Unassembled WGS sequence"/>
</dbReference>
<dbReference type="SUPFAM" id="SSF51004">
    <property type="entry name" value="C-terminal (heme d1) domain of cytochrome cd1-nitrite reductase"/>
    <property type="match status" value="1"/>
</dbReference>
<dbReference type="InterPro" id="IPR011048">
    <property type="entry name" value="Haem_d1_sf"/>
</dbReference>
<dbReference type="EMBL" id="QUNF01000003">
    <property type="protein sequence ID" value="REG91961.1"/>
    <property type="molecule type" value="Genomic_DNA"/>
</dbReference>
<dbReference type="InterPro" id="IPR015943">
    <property type="entry name" value="WD40/YVTN_repeat-like_dom_sf"/>
</dbReference>
<dbReference type="NCBIfam" id="NF038117">
    <property type="entry name" value="choice_anch_I"/>
    <property type="match status" value="1"/>
</dbReference>
<sequence length="510" mass="55310">MKLLLFLNQFNFYQMKKHYVSFLILSALFSCNHHDPILITTVDFAQISSIKIGGEAAAEITAFDPETNQLFVVNNSGSSKVDIVNFSDPSNPTITGSIDVTQFGGGVNSVAVKNGMLAMAVEANTKTDPGMVVVFSTDQLTSPIAQVAVGALPDMVIFSPNGRFIVSANEGEPNDAYTIDPVGTISVIDVNASFSVSTLGFEGFESQKTSLMSKGFRVFGAGASLAQDVEPEYVAIDENSEFAWVTLQENNGMAKVNLSTKTITDVFPFGLKDNSLDGNELDVSDRDNEVTLKSWPLFSYFLPDALVNYSVNGNNYLITANEGDTRDYDGYSEESRVKDLDLDPFAFPNAEQLQKDENMGRYTVTTSAGDANGDGKFEKLYGIGARSFTVWDGASGAMVMDYNSLEKDFIAAAPNSYDDGRSDNKGVEPEGVTMGAINEKTLVFVGMERVDAVMVYELKGISSFNFIQVLETGDAPEGVLFISAEESPNGKPLLIVSSERDGFLRIYQNN</sequence>
<dbReference type="PANTHER" id="PTHR46928">
    <property type="entry name" value="MESENCHYME-SPECIFIC CELL SURFACE GLYCOPROTEIN"/>
    <property type="match status" value="1"/>
</dbReference>
<dbReference type="Gene3D" id="2.130.10.10">
    <property type="entry name" value="YVTN repeat-like/Quinoprotein amine dehydrogenase"/>
    <property type="match status" value="1"/>
</dbReference>
<evidence type="ECO:0000313" key="3">
    <source>
        <dbReference type="Proteomes" id="UP000256405"/>
    </source>
</evidence>
<dbReference type="PANTHER" id="PTHR46928:SF1">
    <property type="entry name" value="MESENCHYME-SPECIFIC CELL SURFACE GLYCOPROTEIN"/>
    <property type="match status" value="1"/>
</dbReference>
<dbReference type="InterPro" id="IPR052956">
    <property type="entry name" value="Mesenchyme-surface_protein"/>
</dbReference>
<name>A0A3E0E181_9BACT</name>
<dbReference type="PROSITE" id="PS51257">
    <property type="entry name" value="PROKAR_LIPOPROTEIN"/>
    <property type="match status" value="1"/>
</dbReference>
<accession>A0A3E0E181</accession>
<protein>
    <recommendedName>
        <fullName evidence="1">Choice-of-anchor I domain-containing protein</fullName>
    </recommendedName>
</protein>
<organism evidence="2 3">
    <name type="scientific">Algoriphagus antarcticus</name>
    <dbReference type="NCBI Taxonomy" id="238540"/>
    <lineage>
        <taxon>Bacteria</taxon>
        <taxon>Pseudomonadati</taxon>
        <taxon>Bacteroidota</taxon>
        <taxon>Cytophagia</taxon>
        <taxon>Cytophagales</taxon>
        <taxon>Cyclobacteriaceae</taxon>
        <taxon>Algoriphagus</taxon>
    </lineage>
</organism>
<evidence type="ECO:0000259" key="1">
    <source>
        <dbReference type="Pfam" id="PF22494"/>
    </source>
</evidence>
<dbReference type="Pfam" id="PF22494">
    <property type="entry name" value="choice_anch_I"/>
    <property type="match status" value="1"/>
</dbReference>
<dbReference type="InterPro" id="IPR055188">
    <property type="entry name" value="Choice_anch_I"/>
</dbReference>